<dbReference type="CDD" id="cd00592">
    <property type="entry name" value="HTH_MerR-like"/>
    <property type="match status" value="1"/>
</dbReference>
<evidence type="ECO:0000313" key="4">
    <source>
        <dbReference type="EMBL" id="MDX8049827.1"/>
    </source>
</evidence>
<dbReference type="PRINTS" id="PR00040">
    <property type="entry name" value="HTHMERR"/>
</dbReference>
<dbReference type="Gene3D" id="1.10.1660.10">
    <property type="match status" value="1"/>
</dbReference>
<evidence type="ECO:0000256" key="2">
    <source>
        <dbReference type="SAM" id="MobiDB-lite"/>
    </source>
</evidence>
<sequence>MNDIRLYTIGEVARRTGLSVSAIRFYSDQGIVTPAEVTAAGHRLYDVHAIARLEFVSTLRELDAGLDDIRRLLEGRVTLSELATAHLSRLDEQARRIRSRRAVLRTIARQHTEADQVILMHKLVGMSDEERDRLFDDFWNEISEGLEVSPEFLGLMRNGRLVLPDEPSTEQLEAWIELANLLQDADFRRQVSEALRETFSAPDAAMMTSAEMVGVFERGGAILVRAQEAQQAGEPADSPLGREIAGLHAAHMGEITEIPDSREYREKLAADVLGIERMYLESIEEAATSTDPYTRYQSLVATIDGTAKESAEFMPFAWLSAALKASASPSDPVSPVGATRECPPHGDVPEARNP</sequence>
<evidence type="ECO:0000313" key="5">
    <source>
        <dbReference type="Proteomes" id="UP001271792"/>
    </source>
</evidence>
<dbReference type="PANTHER" id="PTHR30204">
    <property type="entry name" value="REDOX-CYCLING DRUG-SENSING TRANSCRIPTIONAL ACTIVATOR SOXR"/>
    <property type="match status" value="1"/>
</dbReference>
<reference evidence="4 5" key="2">
    <citation type="submission" date="2023-11" db="EMBL/GenBank/DDBJ databases">
        <authorList>
            <person name="Lara A.C."/>
            <person name="Chronakova A."/>
        </authorList>
    </citation>
    <scope>NUCLEOTIDE SEQUENCE [LARGE SCALE GENOMIC DNA]</scope>
    <source>
        <strain evidence="4 5">BCCO 10_0798</strain>
    </source>
</reference>
<keyword evidence="5" id="KW-1185">Reference proteome</keyword>
<dbReference type="InterPro" id="IPR047057">
    <property type="entry name" value="MerR_fam"/>
</dbReference>
<reference evidence="4 5" key="1">
    <citation type="submission" date="2023-11" db="EMBL/GenBank/DDBJ databases">
        <title>Lentzea sokolovensis, sp. nov., Lentzea kristufkii, sp. nov., and Lentzea miocenensis, sp. nov., rare actinobacteria from Sokolov Coal Basin, Miocene lacustrine sediment, Czech Republic.</title>
        <authorList>
            <person name="Lara A."/>
            <person name="Kotroba L."/>
            <person name="Nouioui I."/>
            <person name="Neumann-Schaal M."/>
            <person name="Mast Y."/>
            <person name="Chronakova A."/>
        </authorList>
    </citation>
    <scope>NUCLEOTIDE SEQUENCE [LARGE SCALE GENOMIC DNA]</scope>
    <source>
        <strain evidence="4 5">BCCO 10_0798</strain>
    </source>
</reference>
<protein>
    <submittedName>
        <fullName evidence="4">MerR family transcriptional regulator</fullName>
    </submittedName>
</protein>
<feature type="region of interest" description="Disordered" evidence="2">
    <location>
        <begin position="327"/>
        <end position="354"/>
    </location>
</feature>
<dbReference type="SMART" id="SM00422">
    <property type="entry name" value="HTH_MERR"/>
    <property type="match status" value="1"/>
</dbReference>
<organism evidence="4 5">
    <name type="scientific">Lentzea kristufekii</name>
    <dbReference type="NCBI Taxonomy" id="3095430"/>
    <lineage>
        <taxon>Bacteria</taxon>
        <taxon>Bacillati</taxon>
        <taxon>Actinomycetota</taxon>
        <taxon>Actinomycetes</taxon>
        <taxon>Pseudonocardiales</taxon>
        <taxon>Pseudonocardiaceae</taxon>
        <taxon>Lentzea</taxon>
    </lineage>
</organism>
<accession>A0ABU4TPF5</accession>
<feature type="domain" description="HTH merR-type" evidence="3">
    <location>
        <begin position="6"/>
        <end position="75"/>
    </location>
</feature>
<evidence type="ECO:0000259" key="3">
    <source>
        <dbReference type="PROSITE" id="PS50937"/>
    </source>
</evidence>
<keyword evidence="1" id="KW-0238">DNA-binding</keyword>
<comment type="caution">
    <text evidence="4">The sequence shown here is derived from an EMBL/GenBank/DDBJ whole genome shotgun (WGS) entry which is preliminary data.</text>
</comment>
<feature type="compositionally biased region" description="Basic and acidic residues" evidence="2">
    <location>
        <begin position="342"/>
        <end position="354"/>
    </location>
</feature>
<dbReference type="Pfam" id="PF13411">
    <property type="entry name" value="MerR_1"/>
    <property type="match status" value="1"/>
</dbReference>
<dbReference type="SUPFAM" id="SSF46955">
    <property type="entry name" value="Putative DNA-binding domain"/>
    <property type="match status" value="1"/>
</dbReference>
<proteinExistence type="predicted"/>
<dbReference type="PROSITE" id="PS50937">
    <property type="entry name" value="HTH_MERR_2"/>
    <property type="match status" value="1"/>
</dbReference>
<gene>
    <name evidence="4" type="ORF">SK571_10585</name>
</gene>
<feature type="compositionally biased region" description="Low complexity" evidence="2">
    <location>
        <begin position="327"/>
        <end position="336"/>
    </location>
</feature>
<dbReference type="InterPro" id="IPR009061">
    <property type="entry name" value="DNA-bd_dom_put_sf"/>
</dbReference>
<name>A0ABU4TPF5_9PSEU</name>
<dbReference type="InterPro" id="IPR000551">
    <property type="entry name" value="MerR-type_HTH_dom"/>
</dbReference>
<dbReference type="RefSeq" id="WP_319983848.1">
    <property type="nucleotide sequence ID" value="NZ_JAXAVV010000004.1"/>
</dbReference>
<dbReference type="Proteomes" id="UP001271792">
    <property type="component" value="Unassembled WGS sequence"/>
</dbReference>
<dbReference type="EMBL" id="JAXAVV010000004">
    <property type="protein sequence ID" value="MDX8049827.1"/>
    <property type="molecule type" value="Genomic_DNA"/>
</dbReference>
<dbReference type="PANTHER" id="PTHR30204:SF93">
    <property type="entry name" value="HTH MERR-TYPE DOMAIN-CONTAINING PROTEIN"/>
    <property type="match status" value="1"/>
</dbReference>
<evidence type="ECO:0000256" key="1">
    <source>
        <dbReference type="ARBA" id="ARBA00023125"/>
    </source>
</evidence>